<keyword evidence="2" id="KW-1185">Reference proteome</keyword>
<evidence type="ECO:0000313" key="1">
    <source>
        <dbReference type="EMBL" id="VFS54896.1"/>
    </source>
</evidence>
<proteinExistence type="predicted"/>
<name>A0A485A4Y6_KLUCR</name>
<evidence type="ECO:0000313" key="2">
    <source>
        <dbReference type="Proteomes" id="UP000401081"/>
    </source>
</evidence>
<accession>A0A485A4Y6</accession>
<organism evidence="1 2">
    <name type="scientific">Kluyvera cryocrescens</name>
    <name type="common">Kluyvera citrophila</name>
    <dbReference type="NCBI Taxonomy" id="580"/>
    <lineage>
        <taxon>Bacteria</taxon>
        <taxon>Pseudomonadati</taxon>
        <taxon>Pseudomonadota</taxon>
        <taxon>Gammaproteobacteria</taxon>
        <taxon>Enterobacterales</taxon>
        <taxon>Enterobacteriaceae</taxon>
        <taxon>Kluyvera</taxon>
    </lineage>
</organism>
<reference evidence="1 2" key="1">
    <citation type="submission" date="2019-03" db="EMBL/GenBank/DDBJ databases">
        <authorList>
            <consortium name="Pathogen Informatics"/>
        </authorList>
    </citation>
    <scope>NUCLEOTIDE SEQUENCE [LARGE SCALE GENOMIC DNA]</scope>
    <source>
        <strain evidence="1 2">NCTC12993</strain>
    </source>
</reference>
<gene>
    <name evidence="1" type="primary">tyrR_1</name>
    <name evidence="1" type="ORF">NCTC12993_00077</name>
</gene>
<dbReference type="EMBL" id="CAADJD010000001">
    <property type="protein sequence ID" value="VFS54896.1"/>
    <property type="molecule type" value="Genomic_DNA"/>
</dbReference>
<dbReference type="Proteomes" id="UP000401081">
    <property type="component" value="Unassembled WGS sequence"/>
</dbReference>
<sequence>MRCTGALTQLEGYELRPQDVLLPDNDVSSVAVGEEAMEGHWMILRVASNARCWLSFITAIQVRVSWQNALAFRIPRLRISCVNTA</sequence>
<dbReference type="AlphaFoldDB" id="A0A485A4Y6"/>
<protein>
    <submittedName>
        <fullName evidence="1">Transcriptional regulatory protein tyrR</fullName>
    </submittedName>
</protein>